<evidence type="ECO:0000256" key="1">
    <source>
        <dbReference type="ARBA" id="ARBA00034773"/>
    </source>
</evidence>
<evidence type="ECO:0000313" key="4">
    <source>
        <dbReference type="Proteomes" id="UP001188597"/>
    </source>
</evidence>
<dbReference type="EMBL" id="JAVXUP010003028">
    <property type="protein sequence ID" value="KAK3000348.1"/>
    <property type="molecule type" value="Genomic_DNA"/>
</dbReference>
<sequence>MKKTIDLIAVEGGEIRSSTIRFLGLLKQPGSDPSSLELDESDVVWSSDFADPLSRSPPTAPSSPTAPRPRLRQFLRENSGLSAALADDRHPAVHRKQNLAAARMVPPVAQLRSESGGFHQSAPVNVPIWPKRVGRYGNFGGFDEVEDEAEEEEQEEMVPPHEIVARSHVTFSVFEGVGRTLKGRDLCRVRNAVFQRTGFID</sequence>
<organism evidence="3 4">
    <name type="scientific">Escallonia herrerae</name>
    <dbReference type="NCBI Taxonomy" id="1293975"/>
    <lineage>
        <taxon>Eukaryota</taxon>
        <taxon>Viridiplantae</taxon>
        <taxon>Streptophyta</taxon>
        <taxon>Embryophyta</taxon>
        <taxon>Tracheophyta</taxon>
        <taxon>Spermatophyta</taxon>
        <taxon>Magnoliopsida</taxon>
        <taxon>eudicotyledons</taxon>
        <taxon>Gunneridae</taxon>
        <taxon>Pentapetalae</taxon>
        <taxon>asterids</taxon>
        <taxon>campanulids</taxon>
        <taxon>Escalloniales</taxon>
        <taxon>Escalloniaceae</taxon>
        <taxon>Escallonia</taxon>
    </lineage>
</organism>
<reference evidence="3" key="1">
    <citation type="submission" date="2022-12" db="EMBL/GenBank/DDBJ databases">
        <title>Draft genome assemblies for two species of Escallonia (Escalloniales).</title>
        <authorList>
            <person name="Chanderbali A."/>
            <person name="Dervinis C."/>
            <person name="Anghel I."/>
            <person name="Soltis D."/>
            <person name="Soltis P."/>
            <person name="Zapata F."/>
        </authorList>
    </citation>
    <scope>NUCLEOTIDE SEQUENCE</scope>
    <source>
        <strain evidence="3">UCBG64.0493</strain>
        <tissue evidence="3">Leaf</tissue>
    </source>
</reference>
<feature type="compositionally biased region" description="Pro residues" evidence="2">
    <location>
        <begin position="58"/>
        <end position="67"/>
    </location>
</feature>
<evidence type="ECO:0000256" key="2">
    <source>
        <dbReference type="SAM" id="MobiDB-lite"/>
    </source>
</evidence>
<dbReference type="InterPro" id="IPR007608">
    <property type="entry name" value="Senescence_reg_S40"/>
</dbReference>
<evidence type="ECO:0000313" key="3">
    <source>
        <dbReference type="EMBL" id="KAK3000348.1"/>
    </source>
</evidence>
<accession>A0AA88V417</accession>
<dbReference type="GO" id="GO:0010150">
    <property type="term" value="P:leaf senescence"/>
    <property type="evidence" value="ECO:0007669"/>
    <property type="project" value="UniProtKB-ARBA"/>
</dbReference>
<proteinExistence type="inferred from homology"/>
<name>A0AA88V417_9ASTE</name>
<dbReference type="AlphaFoldDB" id="A0AA88V417"/>
<keyword evidence="4" id="KW-1185">Reference proteome</keyword>
<gene>
    <name evidence="3" type="ORF">RJ639_022471</name>
</gene>
<protein>
    <recommendedName>
        <fullName evidence="5">Senescence regulator</fullName>
    </recommendedName>
</protein>
<comment type="caution">
    <text evidence="3">The sequence shown here is derived from an EMBL/GenBank/DDBJ whole genome shotgun (WGS) entry which is preliminary data.</text>
</comment>
<feature type="region of interest" description="Disordered" evidence="2">
    <location>
        <begin position="48"/>
        <end position="70"/>
    </location>
</feature>
<dbReference type="PANTHER" id="PTHR33083">
    <property type="entry name" value="EXPRESSED PROTEIN"/>
    <property type="match status" value="1"/>
</dbReference>
<evidence type="ECO:0008006" key="5">
    <source>
        <dbReference type="Google" id="ProtNLM"/>
    </source>
</evidence>
<dbReference type="Pfam" id="PF04520">
    <property type="entry name" value="Senescence_reg"/>
    <property type="match status" value="1"/>
</dbReference>
<comment type="similarity">
    <text evidence="1">Belongs to the senescence regulator S40 family.</text>
</comment>
<dbReference type="PANTHER" id="PTHR33083:SF123">
    <property type="entry name" value="EXPRESSED PROTEIN"/>
    <property type="match status" value="1"/>
</dbReference>
<dbReference type="Proteomes" id="UP001188597">
    <property type="component" value="Unassembled WGS sequence"/>
</dbReference>